<evidence type="ECO:0000313" key="1">
    <source>
        <dbReference type="EMBL" id="KAJ7975318.1"/>
    </source>
</evidence>
<reference evidence="1" key="1">
    <citation type="journal article" date="2023" name="Science">
        <title>Elucidation of the pathway for biosynthesis of saponin adjuvants from the soapbark tree.</title>
        <authorList>
            <person name="Reed J."/>
            <person name="Orme A."/>
            <person name="El-Demerdash A."/>
            <person name="Owen C."/>
            <person name="Martin L.B.B."/>
            <person name="Misra R.C."/>
            <person name="Kikuchi S."/>
            <person name="Rejzek M."/>
            <person name="Martin A.C."/>
            <person name="Harkess A."/>
            <person name="Leebens-Mack J."/>
            <person name="Louveau T."/>
            <person name="Stephenson M.J."/>
            <person name="Osbourn A."/>
        </authorList>
    </citation>
    <scope>NUCLEOTIDE SEQUENCE</scope>
    <source>
        <strain evidence="1">S10</strain>
    </source>
</reference>
<gene>
    <name evidence="1" type="ORF">O6P43_005258</name>
</gene>
<name>A0AAD7Q5K0_QUISA</name>
<dbReference type="EMBL" id="JARAOO010000003">
    <property type="protein sequence ID" value="KAJ7975318.1"/>
    <property type="molecule type" value="Genomic_DNA"/>
</dbReference>
<dbReference type="Proteomes" id="UP001163823">
    <property type="component" value="Chromosome 3"/>
</dbReference>
<dbReference type="KEGG" id="qsa:O6P43_005258"/>
<dbReference type="AlphaFoldDB" id="A0AAD7Q5K0"/>
<organism evidence="1 2">
    <name type="scientific">Quillaja saponaria</name>
    <name type="common">Soap bark tree</name>
    <dbReference type="NCBI Taxonomy" id="32244"/>
    <lineage>
        <taxon>Eukaryota</taxon>
        <taxon>Viridiplantae</taxon>
        <taxon>Streptophyta</taxon>
        <taxon>Embryophyta</taxon>
        <taxon>Tracheophyta</taxon>
        <taxon>Spermatophyta</taxon>
        <taxon>Magnoliopsida</taxon>
        <taxon>eudicotyledons</taxon>
        <taxon>Gunneridae</taxon>
        <taxon>Pentapetalae</taxon>
        <taxon>rosids</taxon>
        <taxon>fabids</taxon>
        <taxon>Fabales</taxon>
        <taxon>Quillajaceae</taxon>
        <taxon>Quillaja</taxon>
    </lineage>
</organism>
<accession>A0AAD7Q5K0</accession>
<proteinExistence type="predicted"/>
<comment type="caution">
    <text evidence="1">The sequence shown here is derived from an EMBL/GenBank/DDBJ whole genome shotgun (WGS) entry which is preliminary data.</text>
</comment>
<keyword evidence="2" id="KW-1185">Reference proteome</keyword>
<protein>
    <submittedName>
        <fullName evidence="1">DNA polymerase epsilon subunit</fullName>
    </submittedName>
</protein>
<evidence type="ECO:0000313" key="2">
    <source>
        <dbReference type="Proteomes" id="UP001163823"/>
    </source>
</evidence>
<dbReference type="Gene3D" id="1.10.8.60">
    <property type="match status" value="1"/>
</dbReference>
<sequence length="77" mass="8394">MNAPTTRKKVQKKCKIRGYILKVDALEEILSFVSCLPGPDEDEAIDLLLDQLEHESLKSTIIDLGTGAPGGKPSNRS</sequence>